<comment type="caution">
    <text evidence="1">The sequence shown here is derived from an EMBL/GenBank/DDBJ whole genome shotgun (WGS) entry which is preliminary data.</text>
</comment>
<gene>
    <name evidence="1" type="ORF">HGM15179_010826</name>
</gene>
<reference evidence="1" key="1">
    <citation type="submission" date="2019-04" db="EMBL/GenBank/DDBJ databases">
        <title>Genome assembly of Zosterops borbonicus 15179.</title>
        <authorList>
            <person name="Leroy T."/>
            <person name="Anselmetti Y."/>
            <person name="Tilak M.-K."/>
            <person name="Nabholz B."/>
        </authorList>
    </citation>
    <scope>NUCLEOTIDE SEQUENCE</scope>
    <source>
        <strain evidence="1">HGM_15179</strain>
        <tissue evidence="1">Muscle</tissue>
    </source>
</reference>
<evidence type="ECO:0000313" key="2">
    <source>
        <dbReference type="Proteomes" id="UP000796761"/>
    </source>
</evidence>
<sequence>MQPPGLVRRLAVRLEHRLAHGCGELLHGWVQLELRGALRVRALEVCARGMAAVHWLESSSIGLNVVYRDYTAYQTFLYRRRQLIPDSFSAL</sequence>
<name>A0A8K1LJL1_9PASS</name>
<dbReference type="EMBL" id="SWJQ01000324">
    <property type="protein sequence ID" value="TRZ16247.1"/>
    <property type="molecule type" value="Genomic_DNA"/>
</dbReference>
<organism evidence="1 2">
    <name type="scientific">Zosterops borbonicus</name>
    <dbReference type="NCBI Taxonomy" id="364589"/>
    <lineage>
        <taxon>Eukaryota</taxon>
        <taxon>Metazoa</taxon>
        <taxon>Chordata</taxon>
        <taxon>Craniata</taxon>
        <taxon>Vertebrata</taxon>
        <taxon>Euteleostomi</taxon>
        <taxon>Archelosauria</taxon>
        <taxon>Archosauria</taxon>
        <taxon>Dinosauria</taxon>
        <taxon>Saurischia</taxon>
        <taxon>Theropoda</taxon>
        <taxon>Coelurosauria</taxon>
        <taxon>Aves</taxon>
        <taxon>Neognathae</taxon>
        <taxon>Neoaves</taxon>
        <taxon>Telluraves</taxon>
        <taxon>Australaves</taxon>
        <taxon>Passeriformes</taxon>
        <taxon>Sylvioidea</taxon>
        <taxon>Zosteropidae</taxon>
        <taxon>Zosterops</taxon>
    </lineage>
</organism>
<dbReference type="InterPro" id="IPR014752">
    <property type="entry name" value="Arrestin-like_C"/>
</dbReference>
<evidence type="ECO:0008006" key="3">
    <source>
        <dbReference type="Google" id="ProtNLM"/>
    </source>
</evidence>
<dbReference type="OrthoDB" id="2333384at2759"/>
<dbReference type="AlphaFoldDB" id="A0A8K1LJL1"/>
<proteinExistence type="predicted"/>
<dbReference type="Proteomes" id="UP000796761">
    <property type="component" value="Unassembled WGS sequence"/>
</dbReference>
<protein>
    <recommendedName>
        <fullName evidence="3">Arrestin-like N-terminal domain-containing protein</fullName>
    </recommendedName>
</protein>
<dbReference type="Gene3D" id="2.60.40.640">
    <property type="match status" value="1"/>
</dbReference>
<evidence type="ECO:0000313" key="1">
    <source>
        <dbReference type="EMBL" id="TRZ16247.1"/>
    </source>
</evidence>
<keyword evidence="2" id="KW-1185">Reference proteome</keyword>
<accession>A0A8K1LJL1</accession>